<dbReference type="Pfam" id="PF08241">
    <property type="entry name" value="Methyltransf_11"/>
    <property type="match status" value="1"/>
</dbReference>
<dbReference type="PANTHER" id="PTHR44068">
    <property type="entry name" value="ZGC:194242"/>
    <property type="match status" value="1"/>
</dbReference>
<protein>
    <recommendedName>
        <fullName evidence="3">Methyltransferase type 11 domain-containing protein</fullName>
    </recommendedName>
</protein>
<keyword evidence="5" id="KW-1185">Reference proteome</keyword>
<evidence type="ECO:0000259" key="3">
    <source>
        <dbReference type="Pfam" id="PF08241"/>
    </source>
</evidence>
<feature type="transmembrane region" description="Helical" evidence="2">
    <location>
        <begin position="222"/>
        <end position="242"/>
    </location>
</feature>
<dbReference type="EMBL" id="AP019697">
    <property type="protein sequence ID" value="BBK25473.1"/>
    <property type="molecule type" value="Genomic_DNA"/>
</dbReference>
<reference evidence="5" key="1">
    <citation type="submission" date="2019-05" db="EMBL/GenBank/DDBJ databases">
        <title>Complete genome sequencing of Dialister sp. strain 5BBH33.</title>
        <authorList>
            <person name="Sakamoto M."/>
            <person name="Murakami T."/>
            <person name="Mori H."/>
        </authorList>
    </citation>
    <scope>NUCLEOTIDE SEQUENCE [LARGE SCALE GENOMIC DNA]</scope>
    <source>
        <strain evidence="5">5BBH33</strain>
    </source>
</reference>
<evidence type="ECO:0000313" key="4">
    <source>
        <dbReference type="EMBL" id="BBK25473.1"/>
    </source>
</evidence>
<dbReference type="GO" id="GO:0016126">
    <property type="term" value="P:sterol biosynthetic process"/>
    <property type="evidence" value="ECO:0007669"/>
    <property type="project" value="TreeGrafter"/>
</dbReference>
<dbReference type="GO" id="GO:0003838">
    <property type="term" value="F:sterol 24-C-methyltransferase activity"/>
    <property type="evidence" value="ECO:0007669"/>
    <property type="project" value="TreeGrafter"/>
</dbReference>
<keyword evidence="2" id="KW-0472">Membrane</keyword>
<dbReference type="PANTHER" id="PTHR44068:SF1">
    <property type="entry name" value="HYPOTHETICAL LOC100005854"/>
    <property type="match status" value="1"/>
</dbReference>
<accession>A0A8D4UUZ4</accession>
<dbReference type="Proteomes" id="UP000320585">
    <property type="component" value="Chromosome"/>
</dbReference>
<dbReference type="InterPro" id="IPR029063">
    <property type="entry name" value="SAM-dependent_MTases_sf"/>
</dbReference>
<dbReference type="InterPro" id="IPR050447">
    <property type="entry name" value="Erg6_SMT_methyltransf"/>
</dbReference>
<keyword evidence="2" id="KW-1133">Transmembrane helix</keyword>
<evidence type="ECO:0000313" key="5">
    <source>
        <dbReference type="Proteomes" id="UP000320585"/>
    </source>
</evidence>
<evidence type="ECO:0000256" key="1">
    <source>
        <dbReference type="ARBA" id="ARBA00022679"/>
    </source>
</evidence>
<organism evidence="4 5">
    <name type="scientific">Dialister hominis</name>
    <dbReference type="NCBI Taxonomy" id="2582419"/>
    <lineage>
        <taxon>Bacteria</taxon>
        <taxon>Bacillati</taxon>
        <taxon>Bacillota</taxon>
        <taxon>Negativicutes</taxon>
        <taxon>Veillonellales</taxon>
        <taxon>Veillonellaceae</taxon>
        <taxon>Dialister</taxon>
    </lineage>
</organism>
<proteinExistence type="predicted"/>
<dbReference type="SUPFAM" id="SSF53335">
    <property type="entry name" value="S-adenosyl-L-methionine-dependent methyltransferases"/>
    <property type="match status" value="1"/>
</dbReference>
<dbReference type="AlphaFoldDB" id="A0A8D4UUZ4"/>
<keyword evidence="1" id="KW-0808">Transferase</keyword>
<dbReference type="KEGG" id="dho:Dia5BBH33_14080"/>
<sequence length="248" mass="27216">MESLTKLNCPCLREKAVKAMYKGMNLMTIPLSRWGLSHVEIHDDADILDIGCGGGRNIQRLLRAAPKGHVTGIDPSETAVSMSFALNREAIADGRCDVYEGTADILPFGDNRFDLVMASETMYFWKNPDECVREILRVLKPGGIFLAVNSKGGTCPLDDIYEKIIPGMKIFHQEELEELFLNAGFRDLDTDYKLGALALTAVKPMTKLDAVRKRLLLKEPASYGKIAIMAGILALIGVAIAAGSKKKE</sequence>
<dbReference type="InterPro" id="IPR013216">
    <property type="entry name" value="Methyltransf_11"/>
</dbReference>
<feature type="domain" description="Methyltransferase type 11" evidence="3">
    <location>
        <begin position="48"/>
        <end position="146"/>
    </location>
</feature>
<dbReference type="Gene3D" id="3.40.50.150">
    <property type="entry name" value="Vaccinia Virus protein VP39"/>
    <property type="match status" value="1"/>
</dbReference>
<keyword evidence="2" id="KW-0812">Transmembrane</keyword>
<dbReference type="CDD" id="cd02440">
    <property type="entry name" value="AdoMet_MTases"/>
    <property type="match status" value="1"/>
</dbReference>
<evidence type="ECO:0000256" key="2">
    <source>
        <dbReference type="SAM" id="Phobius"/>
    </source>
</evidence>
<name>A0A8D4UUZ4_9FIRM</name>
<gene>
    <name evidence="4" type="ORF">Dia5BBH33_14080</name>
</gene>